<dbReference type="RefSeq" id="XP_001267651.1">
    <property type="nucleotide sequence ID" value="XM_001267650.1"/>
</dbReference>
<dbReference type="OrthoDB" id="1470350at2759"/>
<dbReference type="Proteomes" id="UP000006702">
    <property type="component" value="Unassembled WGS sequence"/>
</dbReference>
<evidence type="ECO:0000256" key="6">
    <source>
        <dbReference type="ARBA" id="ARBA00023033"/>
    </source>
</evidence>
<dbReference type="AlphaFoldDB" id="A1CVH7"/>
<dbReference type="PANTHER" id="PTHR24287">
    <property type="entry name" value="P450, PUTATIVE (EUROFUNG)-RELATED"/>
    <property type="match status" value="1"/>
</dbReference>
<sequence>MSNTLFALARHPEVVEKLRKEILDYGDKPLTFEGLRFMVYLRWTINESHRLYPVSLQTVRSCVKNTTLPTGGGDDGKAPIFCAKGDIVHCNWYLMHRDPDLWELMPNNFVLTDGRRYGQCGTSCHLVAALEFAQPTLWLTPSAATPSSGYYITLRLLKPGTVSLTLLSCA</sequence>
<gene>
    <name evidence="7" type="ORF">NFIA_045740</name>
</gene>
<proteinExistence type="inferred from homology"/>
<evidence type="ECO:0000256" key="3">
    <source>
        <dbReference type="ARBA" id="ARBA00022723"/>
    </source>
</evidence>
<dbReference type="Pfam" id="PF00067">
    <property type="entry name" value="p450"/>
    <property type="match status" value="1"/>
</dbReference>
<dbReference type="PANTHER" id="PTHR24287:SF18">
    <property type="entry name" value="CYTOCHROME P450 MONOOXYGENASE APDE-RELATED"/>
    <property type="match status" value="1"/>
</dbReference>
<dbReference type="GeneID" id="4594165"/>
<evidence type="ECO:0000256" key="1">
    <source>
        <dbReference type="ARBA" id="ARBA00001971"/>
    </source>
</evidence>
<evidence type="ECO:0000313" key="7">
    <source>
        <dbReference type="EMBL" id="EAW25754.1"/>
    </source>
</evidence>
<evidence type="ECO:0008006" key="9">
    <source>
        <dbReference type="Google" id="ProtNLM"/>
    </source>
</evidence>
<evidence type="ECO:0000256" key="2">
    <source>
        <dbReference type="ARBA" id="ARBA00010617"/>
    </source>
</evidence>
<keyword evidence="3" id="KW-0479">Metal-binding</keyword>
<keyword evidence="5" id="KW-0408">Iron</keyword>
<dbReference type="InterPro" id="IPR036396">
    <property type="entry name" value="Cyt_P450_sf"/>
</dbReference>
<comment type="cofactor">
    <cofactor evidence="1">
        <name>heme</name>
        <dbReference type="ChEBI" id="CHEBI:30413"/>
    </cofactor>
</comment>
<keyword evidence="4" id="KW-0560">Oxidoreductase</keyword>
<evidence type="ECO:0000256" key="4">
    <source>
        <dbReference type="ARBA" id="ARBA00023002"/>
    </source>
</evidence>
<reference evidence="7" key="1">
    <citation type="submission" date="2006-10" db="EMBL/GenBank/DDBJ databases">
        <authorList>
            <person name="Nierman W.C."/>
        </authorList>
    </citation>
    <scope>NUCLEOTIDE SEQUENCE</scope>
    <source>
        <strain evidence="7">NRRL 181</strain>
    </source>
</reference>
<accession>A1CVH7</accession>
<dbReference type="GO" id="GO:0016705">
    <property type="term" value="F:oxidoreductase activity, acting on paired donors, with incorporation or reduction of molecular oxygen"/>
    <property type="evidence" value="ECO:0007669"/>
    <property type="project" value="InterPro"/>
</dbReference>
<dbReference type="SUPFAM" id="SSF48264">
    <property type="entry name" value="Cytochrome P450"/>
    <property type="match status" value="1"/>
</dbReference>
<evidence type="ECO:0000313" key="8">
    <source>
        <dbReference type="Proteomes" id="UP000006702"/>
    </source>
</evidence>
<dbReference type="GO" id="GO:0005506">
    <property type="term" value="F:iron ion binding"/>
    <property type="evidence" value="ECO:0007669"/>
    <property type="project" value="InterPro"/>
</dbReference>
<dbReference type="InterPro" id="IPR001128">
    <property type="entry name" value="Cyt_P450"/>
</dbReference>
<evidence type="ECO:0000256" key="5">
    <source>
        <dbReference type="ARBA" id="ARBA00023004"/>
    </source>
</evidence>
<protein>
    <recommendedName>
        <fullName evidence="9">Cytochrome P450</fullName>
    </recommendedName>
</protein>
<dbReference type="KEGG" id="nfi:NFIA_045740"/>
<dbReference type="VEuPathDB" id="FungiDB:NFIA_045740"/>
<dbReference type="InterPro" id="IPR047146">
    <property type="entry name" value="Cyt_P450_E_CYP52_fungi"/>
</dbReference>
<dbReference type="GO" id="GO:0004497">
    <property type="term" value="F:monooxygenase activity"/>
    <property type="evidence" value="ECO:0007669"/>
    <property type="project" value="UniProtKB-KW"/>
</dbReference>
<dbReference type="EMBL" id="DS027684">
    <property type="protein sequence ID" value="EAW25754.1"/>
    <property type="molecule type" value="Genomic_DNA"/>
</dbReference>
<organism evidence="7 8">
    <name type="scientific">Neosartorya fischeri (strain ATCC 1020 / DSM 3700 / CBS 544.65 / FGSC A1164 / JCM 1740 / NRRL 181 / WB 181)</name>
    <name type="common">Aspergillus fischerianus</name>
    <dbReference type="NCBI Taxonomy" id="331117"/>
    <lineage>
        <taxon>Eukaryota</taxon>
        <taxon>Fungi</taxon>
        <taxon>Dikarya</taxon>
        <taxon>Ascomycota</taxon>
        <taxon>Pezizomycotina</taxon>
        <taxon>Eurotiomycetes</taxon>
        <taxon>Eurotiomycetidae</taxon>
        <taxon>Eurotiales</taxon>
        <taxon>Aspergillaceae</taxon>
        <taxon>Aspergillus</taxon>
        <taxon>Aspergillus subgen. Fumigati</taxon>
    </lineage>
</organism>
<dbReference type="eggNOG" id="KOG0158">
    <property type="taxonomic scope" value="Eukaryota"/>
</dbReference>
<dbReference type="Gene3D" id="1.10.630.10">
    <property type="entry name" value="Cytochrome P450"/>
    <property type="match status" value="1"/>
</dbReference>
<name>A1CVH7_NEOFI</name>
<keyword evidence="8" id="KW-1185">Reference proteome</keyword>
<dbReference type="HOGENOM" id="CLU_1571084_0_0_1"/>
<dbReference type="GO" id="GO:0020037">
    <property type="term" value="F:heme binding"/>
    <property type="evidence" value="ECO:0007669"/>
    <property type="project" value="InterPro"/>
</dbReference>
<keyword evidence="6" id="KW-0503">Monooxygenase</keyword>
<comment type="similarity">
    <text evidence="2">Belongs to the cytochrome P450 family.</text>
</comment>